<dbReference type="OrthoDB" id="9802264at2"/>
<dbReference type="InterPro" id="IPR003593">
    <property type="entry name" value="AAA+_ATPase"/>
</dbReference>
<keyword evidence="2" id="KW-0547">Nucleotide-binding</keyword>
<dbReference type="SUPFAM" id="SSF52540">
    <property type="entry name" value="P-loop containing nucleoside triphosphate hydrolases"/>
    <property type="match status" value="1"/>
</dbReference>
<dbReference type="InterPro" id="IPR015854">
    <property type="entry name" value="ABC_transpr_LolD-like"/>
</dbReference>
<dbReference type="Pfam" id="PF00005">
    <property type="entry name" value="ABC_tran"/>
    <property type="match status" value="1"/>
</dbReference>
<dbReference type="Proteomes" id="UP000266260">
    <property type="component" value="Unassembled WGS sequence"/>
</dbReference>
<dbReference type="GO" id="GO:0005886">
    <property type="term" value="C:plasma membrane"/>
    <property type="evidence" value="ECO:0007669"/>
    <property type="project" value="TreeGrafter"/>
</dbReference>
<evidence type="ECO:0000256" key="1">
    <source>
        <dbReference type="ARBA" id="ARBA00022448"/>
    </source>
</evidence>
<dbReference type="RefSeq" id="WP_119119641.1">
    <property type="nucleotide sequence ID" value="NZ_QXIT01000061.1"/>
</dbReference>
<keyword evidence="3 7" id="KW-0067">ATP-binding</keyword>
<evidence type="ECO:0000313" key="7">
    <source>
        <dbReference type="EMBL" id="RIE12552.1"/>
    </source>
</evidence>
<dbReference type="SMART" id="SM00382">
    <property type="entry name" value="AAA"/>
    <property type="match status" value="1"/>
</dbReference>
<dbReference type="AlphaFoldDB" id="A0A398DAV9"/>
<dbReference type="InterPro" id="IPR027417">
    <property type="entry name" value="P-loop_NTPase"/>
</dbReference>
<evidence type="ECO:0000313" key="8">
    <source>
        <dbReference type="Proteomes" id="UP000266260"/>
    </source>
</evidence>
<comment type="caution">
    <text evidence="7">The sequence shown here is derived from an EMBL/GenBank/DDBJ whole genome shotgun (WGS) entry which is preliminary data.</text>
</comment>
<evidence type="ECO:0000313" key="9">
    <source>
        <dbReference type="Proteomes" id="UP000266489"/>
    </source>
</evidence>
<dbReference type="Proteomes" id="UP000266489">
    <property type="component" value="Unassembled WGS sequence"/>
</dbReference>
<dbReference type="FunFam" id="3.40.50.300:FF:000032">
    <property type="entry name" value="Export ABC transporter ATP-binding protein"/>
    <property type="match status" value="1"/>
</dbReference>
<dbReference type="InterPro" id="IPR017871">
    <property type="entry name" value="ABC_transporter-like_CS"/>
</dbReference>
<evidence type="ECO:0000256" key="4">
    <source>
        <dbReference type="ARBA" id="ARBA00038388"/>
    </source>
</evidence>
<dbReference type="PROSITE" id="PS00211">
    <property type="entry name" value="ABC_TRANSPORTER_1"/>
    <property type="match status" value="1"/>
</dbReference>
<dbReference type="GO" id="GO:0022857">
    <property type="term" value="F:transmembrane transporter activity"/>
    <property type="evidence" value="ECO:0007669"/>
    <property type="project" value="TreeGrafter"/>
</dbReference>
<sequence length="226" mass="25062">MIEFSEIRKVYSIGAVTIEALAGVSFEISEHEFVAIMGPSGSGKSTMMHILGFLDTPTSGTYLLKGQDVSRLRSNRLADIRNEDIGFVFQSYNLLPQLSALENVLLPCTYSAHAMNGREEKTRTLELLERVGLKDRMNNRSVEMSGGEQQRVAIARALMMDPPIILADEPTGNLNSQGAREILDIMKELHADGKTIIYVTHDDTIGAQAERVIRIQDGHIMADERN</sequence>
<keyword evidence="1" id="KW-0813">Transport</keyword>
<dbReference type="EMBL" id="QXIT01000061">
    <property type="protein sequence ID" value="RIE08985.1"/>
    <property type="molecule type" value="Genomic_DNA"/>
</dbReference>
<name>A0A398DAV9_9BACT</name>
<dbReference type="InterPro" id="IPR003439">
    <property type="entry name" value="ABC_transporter-like_ATP-bd"/>
</dbReference>
<accession>A0A398D203</accession>
<reference evidence="8 9" key="1">
    <citation type="submission" date="2018-09" db="EMBL/GenBank/DDBJ databases">
        <title>Discovery and Ecogenomic Context for Candidatus Cryosericales, a Global Caldiserica Order Active in Thawing Permafrost.</title>
        <authorList>
            <person name="Martinez M.A."/>
            <person name="Woodcroft B.J."/>
            <person name="Ignacio Espinoza J.C."/>
            <person name="Zayed A."/>
            <person name="Singleton C.M."/>
            <person name="Boyd J."/>
            <person name="Li Y.-F."/>
            <person name="Purvine S."/>
            <person name="Maughan H."/>
            <person name="Hodgkins S.B."/>
            <person name="Anderson D."/>
            <person name="Sederholm M."/>
            <person name="Temperton B."/>
            <person name="Saleska S.R."/>
            <person name="Tyson G.W."/>
            <person name="Rich V.I."/>
        </authorList>
    </citation>
    <scope>NUCLEOTIDE SEQUENCE [LARGE SCALE GENOMIC DNA]</scope>
    <source>
        <strain evidence="7 9">SMC5</strain>
        <strain evidence="6 8">SMC6</strain>
    </source>
</reference>
<dbReference type="PROSITE" id="PS50893">
    <property type="entry name" value="ABC_TRANSPORTER_2"/>
    <property type="match status" value="1"/>
</dbReference>
<comment type="similarity">
    <text evidence="4">Belongs to the ABC transporter superfamily. Macrolide exporter (TC 3.A.1.122) family.</text>
</comment>
<evidence type="ECO:0000256" key="3">
    <source>
        <dbReference type="ARBA" id="ARBA00022840"/>
    </source>
</evidence>
<accession>A0A398DAV9</accession>
<evidence type="ECO:0000259" key="5">
    <source>
        <dbReference type="PROSITE" id="PS50893"/>
    </source>
</evidence>
<organism evidence="7 9">
    <name type="scientific">Candidatus Cryosericum odellii</name>
    <dbReference type="NCBI Taxonomy" id="2290917"/>
    <lineage>
        <taxon>Bacteria</taxon>
        <taxon>Pseudomonadati</taxon>
        <taxon>Caldisericota/Cryosericota group</taxon>
        <taxon>Candidatus Cryosericota</taxon>
        <taxon>Candidatus Cryosericia</taxon>
        <taxon>Candidatus Cryosericales</taxon>
        <taxon>Candidatus Cryosericaceae</taxon>
        <taxon>Candidatus Cryosericum</taxon>
    </lineage>
</organism>
<evidence type="ECO:0000313" key="6">
    <source>
        <dbReference type="EMBL" id="RIE08985.1"/>
    </source>
</evidence>
<dbReference type="GO" id="GO:0005524">
    <property type="term" value="F:ATP binding"/>
    <property type="evidence" value="ECO:0007669"/>
    <property type="project" value="UniProtKB-KW"/>
</dbReference>
<dbReference type="CDD" id="cd03255">
    <property type="entry name" value="ABC_MJ0796_LolCDE_FtsE"/>
    <property type="match status" value="1"/>
</dbReference>
<proteinExistence type="inferred from homology"/>
<dbReference type="InterPro" id="IPR017911">
    <property type="entry name" value="MacB-like_ATP-bd"/>
</dbReference>
<dbReference type="GO" id="GO:0016887">
    <property type="term" value="F:ATP hydrolysis activity"/>
    <property type="evidence" value="ECO:0007669"/>
    <property type="project" value="InterPro"/>
</dbReference>
<gene>
    <name evidence="7" type="ORF">SMC5_03585</name>
    <name evidence="6" type="ORF">SMC6_03325</name>
</gene>
<protein>
    <submittedName>
        <fullName evidence="7">ABC transporter ATP-binding protein</fullName>
    </submittedName>
</protein>
<evidence type="ECO:0000256" key="2">
    <source>
        <dbReference type="ARBA" id="ARBA00022741"/>
    </source>
</evidence>
<feature type="domain" description="ABC transporter" evidence="5">
    <location>
        <begin position="2"/>
        <end position="226"/>
    </location>
</feature>
<dbReference type="PANTHER" id="PTHR24220:SF86">
    <property type="entry name" value="ABC TRANSPORTER ABCH.1"/>
    <property type="match status" value="1"/>
</dbReference>
<keyword evidence="8" id="KW-1185">Reference proteome</keyword>
<dbReference type="PANTHER" id="PTHR24220">
    <property type="entry name" value="IMPORT ATP-BINDING PROTEIN"/>
    <property type="match status" value="1"/>
</dbReference>
<dbReference type="Gene3D" id="3.40.50.300">
    <property type="entry name" value="P-loop containing nucleotide triphosphate hydrolases"/>
    <property type="match status" value="1"/>
</dbReference>
<dbReference type="EMBL" id="QXIU01000091">
    <property type="protein sequence ID" value="RIE12552.1"/>
    <property type="molecule type" value="Genomic_DNA"/>
</dbReference>
<dbReference type="GO" id="GO:0098796">
    <property type="term" value="C:membrane protein complex"/>
    <property type="evidence" value="ECO:0007669"/>
    <property type="project" value="UniProtKB-ARBA"/>
</dbReference>